<gene>
    <name evidence="2" type="ORF">Ccl03g_15020</name>
    <name evidence="4" type="ORF">FOC47_08920</name>
    <name evidence="3" type="ORF">G5B26_19750</name>
</gene>
<dbReference type="EMBL" id="BJLB01000001">
    <property type="protein sequence ID" value="GEA35789.1"/>
    <property type="molecule type" value="Genomic_DNA"/>
</dbReference>
<proteinExistence type="predicted"/>
<name>A0A829VU48_9FIRM</name>
<reference evidence="4 6" key="2">
    <citation type="submission" date="2019-11" db="EMBL/GenBank/DDBJ databases">
        <title>FDA dAtabase for Regulatory Grade micrObial Sequences (FDA-ARGOS): Supporting development and validation of Infectious Disease Dx tests.</title>
        <authorList>
            <person name="Turner S."/>
            <person name="Byrd R."/>
            <person name="Tallon L."/>
            <person name="Sadzewicz L."/>
            <person name="Vavikolanu K."/>
            <person name="Mehta A."/>
            <person name="Aluvathingal J."/>
            <person name="Nadendla S."/>
            <person name="Myers T."/>
            <person name="Yan Y."/>
            <person name="Sichtig H."/>
        </authorList>
    </citation>
    <scope>NUCLEOTIDE SEQUENCE [LARGE SCALE GENOMIC DNA]</scope>
    <source>
        <strain evidence="4 6">FDAARGOS_739</strain>
    </source>
</reference>
<dbReference type="GeneID" id="57961281"/>
<dbReference type="AlphaFoldDB" id="A0A829VU48"/>
<accession>A0A829VU48</accession>
<dbReference type="Proteomes" id="UP000501069">
    <property type="component" value="Chromosome"/>
</dbReference>
<dbReference type="Proteomes" id="UP000315200">
    <property type="component" value="Unassembled WGS sequence"/>
</dbReference>
<evidence type="ECO:0000313" key="5">
    <source>
        <dbReference type="Proteomes" id="UP000315200"/>
    </source>
</evidence>
<evidence type="ECO:0000259" key="1">
    <source>
        <dbReference type="Pfam" id="PF08878"/>
    </source>
</evidence>
<dbReference type="EMBL" id="CP050964">
    <property type="protein sequence ID" value="QIX90662.1"/>
    <property type="molecule type" value="Genomic_DNA"/>
</dbReference>
<dbReference type="RefSeq" id="WP_002588028.1">
    <property type="nucleotide sequence ID" value="NZ_BJLB01000001.1"/>
</dbReference>
<dbReference type="Proteomes" id="UP000719916">
    <property type="component" value="Unassembled WGS sequence"/>
</dbReference>
<evidence type="ECO:0000313" key="7">
    <source>
        <dbReference type="Proteomes" id="UP000719916"/>
    </source>
</evidence>
<reference evidence="2 5" key="1">
    <citation type="submission" date="2019-06" db="EMBL/GenBank/DDBJ databases">
        <title>Draft genome sequence of [Clostridium] clostridioforme NBRC 113352.</title>
        <authorList>
            <person name="Miura T."/>
            <person name="Furukawa M."/>
            <person name="Shimamura M."/>
            <person name="Ohyama Y."/>
            <person name="Yamazoe A."/>
            <person name="Kawasaki H."/>
        </authorList>
    </citation>
    <scope>NUCLEOTIDE SEQUENCE [LARGE SCALE GENOMIC DNA]</scope>
    <source>
        <strain evidence="2 5">NBRC 113352</strain>
    </source>
</reference>
<sequence length="268" mass="30354">MVRDIDGIVLARTKEYAICHIEYFSNELKNVIREHLAAICHGSAKTSTGRIMYSYKATIKEFLNRYEKKPPKTQKGLIGELLTHIIISEFFPEYDVISPYFNLEERSIKKGFDIVLISKEEHDLFIIEVKSGEKHKGKSSDETINDLIGTAKNDLLGRLNDENLSLWHNAINGAQCVLEKNDDYKKAIIDVLEDMGDKSAIGLTDSKDINVFLTGVLFANFSDRISGENIKTKIGGIINKGEFKSIFGLSMQKETYTKVYQFLKDEGL</sequence>
<dbReference type="Pfam" id="PF08878">
    <property type="entry name" value="HamA"/>
    <property type="match status" value="1"/>
</dbReference>
<dbReference type="EMBL" id="JAAISW010000044">
    <property type="protein sequence ID" value="NSJ45762.1"/>
    <property type="molecule type" value="Genomic_DNA"/>
</dbReference>
<evidence type="ECO:0000313" key="3">
    <source>
        <dbReference type="EMBL" id="NSJ45762.1"/>
    </source>
</evidence>
<evidence type="ECO:0000313" key="2">
    <source>
        <dbReference type="EMBL" id="GEA35789.1"/>
    </source>
</evidence>
<evidence type="ECO:0000313" key="6">
    <source>
        <dbReference type="Proteomes" id="UP000501069"/>
    </source>
</evidence>
<reference evidence="3" key="4">
    <citation type="submission" date="2020-02" db="EMBL/GenBank/DDBJ databases">
        <authorList>
            <person name="Littmann E."/>
            <person name="Sorbara M."/>
        </authorList>
    </citation>
    <scope>NUCLEOTIDE SEQUENCE</scope>
    <source>
        <strain evidence="3">MSK.2.26</strain>
    </source>
</reference>
<evidence type="ECO:0000313" key="4">
    <source>
        <dbReference type="EMBL" id="QIX90662.1"/>
    </source>
</evidence>
<reference evidence="3 7" key="3">
    <citation type="journal article" date="2020" name="Cell Host Microbe">
        <title>Functional and Genomic Variation between Human-Derived Isolates of Lachnospiraceae Reveals Inter- and Intra-Species Diversity.</title>
        <authorList>
            <person name="Sorbara M.T."/>
            <person name="Littmann E.R."/>
            <person name="Fontana E."/>
            <person name="Moody T.U."/>
            <person name="Kohout C.E."/>
            <person name="Gjonbalaj M."/>
            <person name="Eaton V."/>
            <person name="Seok R."/>
            <person name="Leiner I.M."/>
            <person name="Pamer E.G."/>
        </authorList>
    </citation>
    <scope>NUCLEOTIDE SEQUENCE [LARGE SCALE GENOMIC DNA]</scope>
    <source>
        <strain evidence="3 7">MSK.2.26</strain>
    </source>
</reference>
<dbReference type="InterPro" id="IPR014976">
    <property type="entry name" value="AbpA_HamA_C"/>
</dbReference>
<protein>
    <submittedName>
        <fullName evidence="3">DUF1837 domain-containing protein</fullName>
    </submittedName>
</protein>
<organism evidence="2 5">
    <name type="scientific">Enterocloster clostridioformis</name>
    <dbReference type="NCBI Taxonomy" id="1531"/>
    <lineage>
        <taxon>Bacteria</taxon>
        <taxon>Bacillati</taxon>
        <taxon>Bacillota</taxon>
        <taxon>Clostridia</taxon>
        <taxon>Lachnospirales</taxon>
        <taxon>Lachnospiraceae</taxon>
        <taxon>Enterocloster</taxon>
    </lineage>
</organism>
<feature type="domain" description="Anti-bacteriophage protein A/HamA C-terminal" evidence="1">
    <location>
        <begin position="22"/>
        <end position="214"/>
    </location>
</feature>